<dbReference type="InterPro" id="IPR022385">
    <property type="entry name" value="Rhs_assc_core"/>
</dbReference>
<dbReference type="AlphaFoldDB" id="A0A1N7LNX3"/>
<dbReference type="Proteomes" id="UP000186795">
    <property type="component" value="Unassembled WGS sequence"/>
</dbReference>
<name>A0A1N7LNX3_9BACL</name>
<dbReference type="Gene3D" id="2.180.10.10">
    <property type="entry name" value="RHS repeat-associated core"/>
    <property type="match status" value="1"/>
</dbReference>
<proteinExistence type="predicted"/>
<reference evidence="2" key="1">
    <citation type="submission" date="2017-01" db="EMBL/GenBank/DDBJ databases">
        <authorList>
            <person name="Varghese N."/>
            <person name="Submissions S."/>
        </authorList>
    </citation>
    <scope>NUCLEOTIDE SEQUENCE [LARGE SCALE GENOMIC DNA]</scope>
    <source>
        <strain evidence="2">DSM 45196</strain>
    </source>
</reference>
<dbReference type="EMBL" id="FTOD01000004">
    <property type="protein sequence ID" value="SIS75527.1"/>
    <property type="molecule type" value="Genomic_DNA"/>
</dbReference>
<gene>
    <name evidence="1" type="ORF">SAMN05421790_104301</name>
</gene>
<dbReference type="RefSeq" id="WP_083820616.1">
    <property type="nucleotide sequence ID" value="NZ_FTOD01000004.1"/>
</dbReference>
<sequence length="58" mass="6981">MLSECTFVVLYDTRQSTSLIMKCRYDEVTGLYYLQSRYYNPEIGRFLTRDSFEGFEDE</sequence>
<dbReference type="NCBIfam" id="TIGR03696">
    <property type="entry name" value="Rhs_assc_core"/>
    <property type="match status" value="1"/>
</dbReference>
<organism evidence="1 2">
    <name type="scientific">Kroppenstedtia eburnea</name>
    <dbReference type="NCBI Taxonomy" id="714067"/>
    <lineage>
        <taxon>Bacteria</taxon>
        <taxon>Bacillati</taxon>
        <taxon>Bacillota</taxon>
        <taxon>Bacilli</taxon>
        <taxon>Bacillales</taxon>
        <taxon>Thermoactinomycetaceae</taxon>
        <taxon>Kroppenstedtia</taxon>
    </lineage>
</organism>
<keyword evidence="2" id="KW-1185">Reference proteome</keyword>
<protein>
    <submittedName>
        <fullName evidence="1">RHS repeat-associated core domain-containing protein</fullName>
    </submittedName>
</protein>
<evidence type="ECO:0000313" key="2">
    <source>
        <dbReference type="Proteomes" id="UP000186795"/>
    </source>
</evidence>
<accession>A0A1N7LNX3</accession>
<evidence type="ECO:0000313" key="1">
    <source>
        <dbReference type="EMBL" id="SIS75527.1"/>
    </source>
</evidence>